<keyword evidence="6 11" id="KW-0547">Nucleotide-binding</keyword>
<dbReference type="KEGG" id="kak:Kalk_06160"/>
<organism evidence="13 14">
    <name type="scientific">Ketobacter alkanivorans</name>
    <dbReference type="NCBI Taxonomy" id="1917421"/>
    <lineage>
        <taxon>Bacteria</taxon>
        <taxon>Pseudomonadati</taxon>
        <taxon>Pseudomonadota</taxon>
        <taxon>Gammaproteobacteria</taxon>
        <taxon>Pseudomonadales</taxon>
        <taxon>Ketobacteraceae</taxon>
        <taxon>Ketobacter</taxon>
    </lineage>
</organism>
<keyword evidence="9 11" id="KW-0460">Magnesium</keyword>
<evidence type="ECO:0000256" key="7">
    <source>
        <dbReference type="ARBA" id="ARBA00022777"/>
    </source>
</evidence>
<dbReference type="InterPro" id="IPR002575">
    <property type="entry name" value="Aminoglycoside_PTrfase"/>
</dbReference>
<dbReference type="Gene3D" id="1.20.1270.170">
    <property type="match status" value="1"/>
</dbReference>
<evidence type="ECO:0000256" key="4">
    <source>
        <dbReference type="ARBA" id="ARBA00022679"/>
    </source>
</evidence>
<dbReference type="Proteomes" id="UP000235116">
    <property type="component" value="Chromosome"/>
</dbReference>
<accession>A0A2K9LI49</accession>
<dbReference type="Pfam" id="PF01636">
    <property type="entry name" value="APH"/>
    <property type="match status" value="1"/>
</dbReference>
<dbReference type="Gene3D" id="3.30.200.70">
    <property type="match status" value="1"/>
</dbReference>
<dbReference type="EMBL" id="CP022684">
    <property type="protein sequence ID" value="AUM12029.1"/>
    <property type="molecule type" value="Genomic_DNA"/>
</dbReference>
<comment type="function">
    <text evidence="11">A protein kinase that phosphorylates Ser and Thr residues. Probably acts to suppress the effects of stress linked to accumulation of reactive oxygen species. Probably involved in the extracytoplasmic stress response.</text>
</comment>
<keyword evidence="10 11" id="KW-0346">Stress response</keyword>
<dbReference type="EC" id="2.7.11.1" evidence="11"/>
<keyword evidence="7 11" id="KW-0418">Kinase</keyword>
<dbReference type="OrthoDB" id="5392197at2"/>
<dbReference type="GO" id="GO:0106310">
    <property type="term" value="F:protein serine kinase activity"/>
    <property type="evidence" value="ECO:0007669"/>
    <property type="project" value="RHEA"/>
</dbReference>
<dbReference type="GO" id="GO:0005524">
    <property type="term" value="F:ATP binding"/>
    <property type="evidence" value="ECO:0007669"/>
    <property type="project" value="UniProtKB-UniRule"/>
</dbReference>
<sequence length="330" mass="38739">MTDIELHPNYDHLSPDVVISAVESLGLLSDARIFPLNSYENRVYQVGIEEAEPVIVKFYRPLRWSDEAILEEHRYSQDLADLEIPAVAPMQFNGTTLHRFQGYRFAAFRRQGGQAPEQDDFDQLLWLGRLLGRIHNVGGTTLFQARPTLSIQRLITEPAEFLLDNPFLPQYLKPRYQELINDFSSRFQSAFEVADPQWIRCHGDCHIGNILWHRETGPWFVDFDDCQNAPAVQDLWMLLAGSRHEQIAQFSELLDGYEEFNDFNRRELQLIEPLRTMRMIYYAGWLARRWDDPAFTSNFTWFNTESYWQHHVGSLEEQRMLLDGEPFSLF</sequence>
<name>A0A2K9LI49_9GAMM</name>
<dbReference type="InterPro" id="IPR011009">
    <property type="entry name" value="Kinase-like_dom_sf"/>
</dbReference>
<evidence type="ECO:0000256" key="2">
    <source>
        <dbReference type="ARBA" id="ARBA00022527"/>
    </source>
</evidence>
<comment type="catalytic activity">
    <reaction evidence="11">
        <text>L-threonyl-[protein] + ATP = O-phospho-L-threonyl-[protein] + ADP + H(+)</text>
        <dbReference type="Rhea" id="RHEA:46608"/>
        <dbReference type="Rhea" id="RHEA-COMP:11060"/>
        <dbReference type="Rhea" id="RHEA-COMP:11605"/>
        <dbReference type="ChEBI" id="CHEBI:15378"/>
        <dbReference type="ChEBI" id="CHEBI:30013"/>
        <dbReference type="ChEBI" id="CHEBI:30616"/>
        <dbReference type="ChEBI" id="CHEBI:61977"/>
        <dbReference type="ChEBI" id="CHEBI:456216"/>
        <dbReference type="EC" id="2.7.11.1"/>
    </reaction>
</comment>
<proteinExistence type="inferred from homology"/>
<evidence type="ECO:0000256" key="8">
    <source>
        <dbReference type="ARBA" id="ARBA00022840"/>
    </source>
</evidence>
<keyword evidence="4 11" id="KW-0808">Transferase</keyword>
<dbReference type="Gene3D" id="1.10.510.10">
    <property type="entry name" value="Transferase(Phosphotransferase) domain 1"/>
    <property type="match status" value="1"/>
</dbReference>
<evidence type="ECO:0000259" key="12">
    <source>
        <dbReference type="Pfam" id="PF01636"/>
    </source>
</evidence>
<dbReference type="InterPro" id="IPR032882">
    <property type="entry name" value="SrkA/RdoA"/>
</dbReference>
<evidence type="ECO:0000313" key="14">
    <source>
        <dbReference type="Proteomes" id="UP000235116"/>
    </source>
</evidence>
<keyword evidence="3 11" id="KW-0597">Phosphoprotein</keyword>
<dbReference type="SUPFAM" id="SSF56112">
    <property type="entry name" value="Protein kinase-like (PK-like)"/>
    <property type="match status" value="1"/>
</dbReference>
<evidence type="ECO:0000256" key="3">
    <source>
        <dbReference type="ARBA" id="ARBA00022553"/>
    </source>
</evidence>
<evidence type="ECO:0000256" key="11">
    <source>
        <dbReference type="HAMAP-Rule" id="MF_01497"/>
    </source>
</evidence>
<keyword evidence="2 11" id="KW-0723">Serine/threonine-protein kinase</keyword>
<dbReference type="PANTHER" id="PTHR39573">
    <property type="entry name" value="STRESS RESPONSE KINASE A"/>
    <property type="match status" value="1"/>
</dbReference>
<comment type="subcellular location">
    <subcellularLocation>
        <location evidence="11">Cytoplasm</location>
    </subcellularLocation>
</comment>
<keyword evidence="8 11" id="KW-0067">ATP-binding</keyword>
<dbReference type="AlphaFoldDB" id="A0A2K9LI49"/>
<feature type="domain" description="Aminoglycoside phosphotransferase" evidence="12">
    <location>
        <begin position="37"/>
        <end position="268"/>
    </location>
</feature>
<dbReference type="GO" id="GO:0005737">
    <property type="term" value="C:cytoplasm"/>
    <property type="evidence" value="ECO:0007669"/>
    <property type="project" value="UniProtKB-SubCell"/>
</dbReference>
<dbReference type="HAMAP" id="MF_01497">
    <property type="entry name" value="SrkA_kinase"/>
    <property type="match status" value="1"/>
</dbReference>
<dbReference type="RefSeq" id="WP_101893366.1">
    <property type="nucleotide sequence ID" value="NZ_CP022684.1"/>
</dbReference>
<feature type="binding site" evidence="11">
    <location>
        <position position="209"/>
    </location>
    <ligand>
        <name>Mg(2+)</name>
        <dbReference type="ChEBI" id="CHEBI:18420"/>
    </ligand>
</feature>
<keyword evidence="14" id="KW-1185">Reference proteome</keyword>
<comment type="subunit">
    <text evidence="11">Monomer.</text>
</comment>
<evidence type="ECO:0000256" key="10">
    <source>
        <dbReference type="ARBA" id="ARBA00023016"/>
    </source>
</evidence>
<protein>
    <recommendedName>
        <fullName evidence="11">Stress response kinase A</fullName>
        <ecNumber evidence="11">2.7.11.1</ecNumber>
    </recommendedName>
    <alternativeName>
        <fullName evidence="11">Serine/threonine-protein kinase SrkA</fullName>
    </alternativeName>
</protein>
<keyword evidence="1 11" id="KW-0963">Cytoplasm</keyword>
<evidence type="ECO:0000256" key="1">
    <source>
        <dbReference type="ARBA" id="ARBA00022490"/>
    </source>
</evidence>
<feature type="site" description="ATP" evidence="11">
    <location>
        <position position="38"/>
    </location>
</feature>
<evidence type="ECO:0000256" key="6">
    <source>
        <dbReference type="ARBA" id="ARBA00022741"/>
    </source>
</evidence>
<comment type="cofactor">
    <cofactor evidence="11">
        <name>Mg(2+)</name>
        <dbReference type="ChEBI" id="CHEBI:18420"/>
    </cofactor>
</comment>
<comment type="similarity">
    <text evidence="11">Belongs to the SrkA/RdoA protein kinase family.</text>
</comment>
<dbReference type="GO" id="GO:0000287">
    <property type="term" value="F:magnesium ion binding"/>
    <property type="evidence" value="ECO:0007669"/>
    <property type="project" value="UniProtKB-UniRule"/>
</dbReference>
<feature type="active site" evidence="11">
    <location>
        <position position="222"/>
    </location>
</feature>
<evidence type="ECO:0000313" key="13">
    <source>
        <dbReference type="EMBL" id="AUM12029.1"/>
    </source>
</evidence>
<evidence type="ECO:0000256" key="9">
    <source>
        <dbReference type="ARBA" id="ARBA00022842"/>
    </source>
</evidence>
<reference evidence="14" key="1">
    <citation type="submission" date="2017-08" db="EMBL/GenBank/DDBJ databases">
        <title>Direct submision.</title>
        <authorList>
            <person name="Kim S.-J."/>
            <person name="Rhee S.-K."/>
        </authorList>
    </citation>
    <scope>NUCLEOTIDE SEQUENCE [LARGE SCALE GENOMIC DNA]</scope>
    <source>
        <strain evidence="14">GI5</strain>
    </source>
</reference>
<evidence type="ECO:0000256" key="5">
    <source>
        <dbReference type="ARBA" id="ARBA00022723"/>
    </source>
</evidence>
<gene>
    <name evidence="11" type="primary">srkA</name>
    <name evidence="13" type="ORF">Kalk_06160</name>
</gene>
<dbReference type="GO" id="GO:0004674">
    <property type="term" value="F:protein serine/threonine kinase activity"/>
    <property type="evidence" value="ECO:0007669"/>
    <property type="project" value="UniProtKB-UniRule"/>
</dbReference>
<dbReference type="PANTHER" id="PTHR39573:SF1">
    <property type="entry name" value="STRESS RESPONSE KINASE A"/>
    <property type="match status" value="1"/>
</dbReference>
<feature type="binding site" evidence="11">
    <location>
        <position position="222"/>
    </location>
    <ligand>
        <name>Mg(2+)</name>
        <dbReference type="ChEBI" id="CHEBI:18420"/>
    </ligand>
</feature>
<comment type="catalytic activity">
    <reaction evidence="11">
        <text>L-seryl-[protein] + ATP = O-phospho-L-seryl-[protein] + ADP + H(+)</text>
        <dbReference type="Rhea" id="RHEA:17989"/>
        <dbReference type="Rhea" id="RHEA-COMP:9863"/>
        <dbReference type="Rhea" id="RHEA-COMP:11604"/>
        <dbReference type="ChEBI" id="CHEBI:15378"/>
        <dbReference type="ChEBI" id="CHEBI:29999"/>
        <dbReference type="ChEBI" id="CHEBI:30616"/>
        <dbReference type="ChEBI" id="CHEBI:83421"/>
        <dbReference type="ChEBI" id="CHEBI:456216"/>
        <dbReference type="EC" id="2.7.11.1"/>
    </reaction>
</comment>
<dbReference type="NCBIfam" id="NF008738">
    <property type="entry name" value="PRK11768.1"/>
    <property type="match status" value="1"/>
</dbReference>
<keyword evidence="5 11" id="KW-0479">Metal-binding</keyword>
<feature type="active site" description="Proton acceptor" evidence="11">
    <location>
        <position position="204"/>
    </location>
</feature>